<dbReference type="InParanoid" id="E0W3B9"/>
<dbReference type="GeneID" id="8237004"/>
<dbReference type="VEuPathDB" id="VectorBase:PHUM602850"/>
<dbReference type="OrthoDB" id="1434354at2759"/>
<dbReference type="eggNOG" id="KOG1471">
    <property type="taxonomic scope" value="Eukaryota"/>
</dbReference>
<dbReference type="SUPFAM" id="SSF52087">
    <property type="entry name" value="CRAL/TRIO domain"/>
    <property type="match status" value="1"/>
</dbReference>
<dbReference type="PANTHER" id="PTHR10174:SF208">
    <property type="entry name" value="CRAL-TRIO DOMAIN-CONTAINING PROTEIN DDB_G0278031"/>
    <property type="match status" value="1"/>
</dbReference>
<feature type="signal peptide" evidence="1">
    <location>
        <begin position="1"/>
        <end position="16"/>
    </location>
</feature>
<feature type="domain" description="CRAL/TRIO N-terminal" evidence="2">
    <location>
        <begin position="77"/>
        <end position="102"/>
    </location>
</feature>
<protein>
    <submittedName>
        <fullName evidence="3 4">Protein C20orf121, putative</fullName>
    </submittedName>
</protein>
<sequence length="333" mass="38595">MIIIFLFHCVFYKLREFPIMTGTWVTKPDDYVCTLPLETQEIAKRELREDDSTRRQSLESMRNWIMKNPRIKNCRLDSKFLLRFLRFTKFHVVQAEEVLERYLLLRQTYSTGFQEADYKNPRIEGLIDEGLILISPKLDKLGRKVVLGRIAPFDPYKFTNVDILRLGAIFHETLMEDEESQVRGFVYVGDGKGVGFPYLTLFTPKDAVRLVKNGEKTIPMRHKEAHGFNIPSSLKFVIHSSLEELHEHVDPCLLPKEYGGTIPMSEMIEHTKKILESTRDILLKHDDMKVNLEFYSDRAKEGAVSALKTGAMCKMDTLRDHGLCGTFSMHLCK</sequence>
<dbReference type="EnsemblMetazoa" id="PHUM602850-RA">
    <property type="protein sequence ID" value="PHUM602850-PA"/>
    <property type="gene ID" value="PHUM602850"/>
</dbReference>
<dbReference type="CTD" id="8237004"/>
<evidence type="ECO:0000259" key="2">
    <source>
        <dbReference type="SMART" id="SM01100"/>
    </source>
</evidence>
<dbReference type="Gene3D" id="1.10.8.20">
    <property type="entry name" value="N-terminal domain of phosphatidylinositol transfer protein sec14p"/>
    <property type="match status" value="1"/>
</dbReference>
<organism>
    <name type="scientific">Pediculus humanus subsp. corporis</name>
    <name type="common">Body louse</name>
    <dbReference type="NCBI Taxonomy" id="121224"/>
    <lineage>
        <taxon>Eukaryota</taxon>
        <taxon>Metazoa</taxon>
        <taxon>Ecdysozoa</taxon>
        <taxon>Arthropoda</taxon>
        <taxon>Hexapoda</taxon>
        <taxon>Insecta</taxon>
        <taxon>Pterygota</taxon>
        <taxon>Neoptera</taxon>
        <taxon>Paraneoptera</taxon>
        <taxon>Psocodea</taxon>
        <taxon>Troctomorpha</taxon>
        <taxon>Phthiraptera</taxon>
        <taxon>Anoplura</taxon>
        <taxon>Pediculidae</taxon>
        <taxon>Pediculus</taxon>
    </lineage>
</organism>
<keyword evidence="5" id="KW-1185">Reference proteome</keyword>
<accession>E0W3B9</accession>
<reference evidence="4" key="3">
    <citation type="submission" date="2021-02" db="UniProtKB">
        <authorList>
            <consortium name="EnsemblMetazoa"/>
        </authorList>
    </citation>
    <scope>IDENTIFICATION</scope>
    <source>
        <strain evidence="4">USDA</strain>
    </source>
</reference>
<dbReference type="OMA" id="DPYKYTN"/>
<dbReference type="CDD" id="cd00170">
    <property type="entry name" value="SEC14"/>
    <property type="match status" value="1"/>
</dbReference>
<keyword evidence="1" id="KW-0732">Signal</keyword>
<dbReference type="PANTHER" id="PTHR10174">
    <property type="entry name" value="ALPHA-TOCOPHEROL TRANSFER PROTEIN-RELATED"/>
    <property type="match status" value="1"/>
</dbReference>
<dbReference type="InterPro" id="IPR036273">
    <property type="entry name" value="CRAL/TRIO_N_dom_sf"/>
</dbReference>
<dbReference type="GO" id="GO:0016020">
    <property type="term" value="C:membrane"/>
    <property type="evidence" value="ECO:0007669"/>
    <property type="project" value="TreeGrafter"/>
</dbReference>
<evidence type="ECO:0000313" key="5">
    <source>
        <dbReference type="Proteomes" id="UP000009046"/>
    </source>
</evidence>
<dbReference type="InterPro" id="IPR001251">
    <property type="entry name" value="CRAL-TRIO_dom"/>
</dbReference>
<feature type="chain" id="PRO_5011412869" evidence="1">
    <location>
        <begin position="17"/>
        <end position="333"/>
    </location>
</feature>
<dbReference type="Gene3D" id="3.40.525.10">
    <property type="entry name" value="CRAL-TRIO lipid binding domain"/>
    <property type="match status" value="2"/>
</dbReference>
<dbReference type="SUPFAM" id="SSF46938">
    <property type="entry name" value="CRAL/TRIO N-terminal domain"/>
    <property type="match status" value="1"/>
</dbReference>
<dbReference type="SMART" id="SM01100">
    <property type="entry name" value="CRAL_TRIO_N"/>
    <property type="match status" value="1"/>
</dbReference>
<reference evidence="3" key="2">
    <citation type="submission" date="2007-04" db="EMBL/GenBank/DDBJ databases">
        <title>The genome of the human body louse.</title>
        <authorList>
            <consortium name="The Human Body Louse Genome Consortium"/>
            <person name="Kirkness E."/>
            <person name="Walenz B."/>
            <person name="Hass B."/>
            <person name="Bruggner R."/>
            <person name="Strausberg R."/>
        </authorList>
    </citation>
    <scope>NUCLEOTIDE SEQUENCE</scope>
    <source>
        <strain evidence="3">USDA</strain>
    </source>
</reference>
<dbReference type="Proteomes" id="UP000009046">
    <property type="component" value="Unassembled WGS sequence"/>
</dbReference>
<dbReference type="Pfam" id="PF00650">
    <property type="entry name" value="CRAL_TRIO"/>
    <property type="match status" value="1"/>
</dbReference>
<evidence type="ECO:0000313" key="3">
    <source>
        <dbReference type="EMBL" id="EEB20125.1"/>
    </source>
</evidence>
<evidence type="ECO:0000256" key="1">
    <source>
        <dbReference type="SAM" id="SignalP"/>
    </source>
</evidence>
<dbReference type="HOGENOM" id="CLU_046597_2_0_1"/>
<dbReference type="AlphaFoldDB" id="E0W3B9"/>
<dbReference type="InterPro" id="IPR036865">
    <property type="entry name" value="CRAL-TRIO_dom_sf"/>
</dbReference>
<evidence type="ECO:0000313" key="4">
    <source>
        <dbReference type="EnsemblMetazoa" id="PHUM602850-PA"/>
    </source>
</evidence>
<gene>
    <name evidence="4" type="primary">8237004</name>
    <name evidence="3" type="ORF">Phum_PHUM602850</name>
</gene>
<dbReference type="PRINTS" id="PR00180">
    <property type="entry name" value="CRETINALDHBP"/>
</dbReference>
<reference evidence="3" key="1">
    <citation type="submission" date="2007-04" db="EMBL/GenBank/DDBJ databases">
        <title>Annotation of Pediculus humanus corporis strain USDA.</title>
        <authorList>
            <person name="Kirkness E."/>
            <person name="Hannick L."/>
            <person name="Hass B."/>
            <person name="Bruggner R."/>
            <person name="Lawson D."/>
            <person name="Bidwell S."/>
            <person name="Joardar V."/>
            <person name="Caler E."/>
            <person name="Walenz B."/>
            <person name="Inman J."/>
            <person name="Schobel S."/>
            <person name="Galinsky K."/>
            <person name="Amedeo P."/>
            <person name="Strausberg R."/>
        </authorList>
    </citation>
    <scope>NUCLEOTIDE SEQUENCE</scope>
    <source>
        <strain evidence="3">USDA</strain>
    </source>
</reference>
<dbReference type="RefSeq" id="XP_002432863.1">
    <property type="nucleotide sequence ID" value="XM_002432818.1"/>
</dbReference>
<dbReference type="InterPro" id="IPR011074">
    <property type="entry name" value="CRAL/TRIO_N_dom"/>
</dbReference>
<dbReference type="EMBL" id="AAZO01007363">
    <property type="status" value="NOT_ANNOTATED_CDS"/>
    <property type="molecule type" value="Genomic_DNA"/>
</dbReference>
<name>E0W3B9_PEDHC</name>
<dbReference type="EMBL" id="DS235882">
    <property type="protein sequence ID" value="EEB20125.1"/>
    <property type="molecule type" value="Genomic_DNA"/>
</dbReference>
<proteinExistence type="predicted"/>
<dbReference type="KEGG" id="phu:Phum_PHUM602850"/>
<dbReference type="GO" id="GO:1902936">
    <property type="term" value="F:phosphatidylinositol bisphosphate binding"/>
    <property type="evidence" value="ECO:0007669"/>
    <property type="project" value="TreeGrafter"/>
</dbReference>